<organism evidence="2 3">
    <name type="scientific">Steinernema hermaphroditum</name>
    <dbReference type="NCBI Taxonomy" id="289476"/>
    <lineage>
        <taxon>Eukaryota</taxon>
        <taxon>Metazoa</taxon>
        <taxon>Ecdysozoa</taxon>
        <taxon>Nematoda</taxon>
        <taxon>Chromadorea</taxon>
        <taxon>Rhabditida</taxon>
        <taxon>Tylenchina</taxon>
        <taxon>Panagrolaimomorpha</taxon>
        <taxon>Strongyloidoidea</taxon>
        <taxon>Steinernematidae</taxon>
        <taxon>Steinernema</taxon>
    </lineage>
</organism>
<evidence type="ECO:0000313" key="2">
    <source>
        <dbReference type="EMBL" id="KAK0409813.1"/>
    </source>
</evidence>
<reference evidence="2" key="1">
    <citation type="submission" date="2023-06" db="EMBL/GenBank/DDBJ databases">
        <title>Genomic analysis of the entomopathogenic nematode Steinernema hermaphroditum.</title>
        <authorList>
            <person name="Schwarz E.M."/>
            <person name="Heppert J.K."/>
            <person name="Baniya A."/>
            <person name="Schwartz H.T."/>
            <person name="Tan C.-H."/>
            <person name="Antoshechkin I."/>
            <person name="Sternberg P.W."/>
            <person name="Goodrich-Blair H."/>
            <person name="Dillman A.R."/>
        </authorList>
    </citation>
    <scope>NUCLEOTIDE SEQUENCE</scope>
    <source>
        <strain evidence="2">PS9179</strain>
        <tissue evidence="2">Whole animal</tissue>
    </source>
</reference>
<evidence type="ECO:0000313" key="3">
    <source>
        <dbReference type="Proteomes" id="UP001175271"/>
    </source>
</evidence>
<name>A0AA39HRZ1_9BILA</name>
<feature type="domain" description="Neurotransmitter-gated ion-channel ligand-binding" evidence="1">
    <location>
        <begin position="63"/>
        <end position="179"/>
    </location>
</feature>
<dbReference type="Proteomes" id="UP001175271">
    <property type="component" value="Unassembled WGS sequence"/>
</dbReference>
<evidence type="ECO:0000259" key="1">
    <source>
        <dbReference type="Pfam" id="PF02931"/>
    </source>
</evidence>
<keyword evidence="3" id="KW-1185">Reference proteome</keyword>
<dbReference type="SUPFAM" id="SSF63712">
    <property type="entry name" value="Nicotinic receptor ligand binding domain-like"/>
    <property type="match status" value="1"/>
</dbReference>
<gene>
    <name evidence="2" type="ORF">QR680_004773</name>
</gene>
<dbReference type="GO" id="GO:0005230">
    <property type="term" value="F:extracellular ligand-gated monoatomic ion channel activity"/>
    <property type="evidence" value="ECO:0007669"/>
    <property type="project" value="InterPro"/>
</dbReference>
<protein>
    <recommendedName>
        <fullName evidence="1">Neurotransmitter-gated ion-channel ligand-binding domain-containing protein</fullName>
    </recommendedName>
</protein>
<proteinExistence type="predicted"/>
<comment type="caution">
    <text evidence="2">The sequence shown here is derived from an EMBL/GenBank/DDBJ whole genome shotgun (WGS) entry which is preliminary data.</text>
</comment>
<accession>A0AA39HRZ1</accession>
<dbReference type="InterPro" id="IPR006202">
    <property type="entry name" value="Neur_chan_lig-bd"/>
</dbReference>
<dbReference type="Gene3D" id="2.70.170.10">
    <property type="entry name" value="Neurotransmitter-gated ion-channel ligand-binding domain"/>
    <property type="match status" value="1"/>
</dbReference>
<dbReference type="AlphaFoldDB" id="A0AA39HRZ1"/>
<sequence>MGRVPTPIEFRKPLSIAFPRAPFNSDGVMVATLVPLLFVFLISADALKDIVIERPKNLDVDFADLLLEYNPSIPPEVVAPVEVSVSLTLLHANYDKNLLCLTVILNQTWTDHRLSVAGPLGIPVPVKYASIIWKPTTHFINDISEKGSLFLKALHLDKNGAVTSEQKLALNIPCKFDFPEVIEKNGWANCSLDMEAFGWSSHVHYRLEGIQFSSEIAKVVRLREGVEDLQKGNATAVLSIPIEVNTGITKDVLQYIVNSKILK</sequence>
<dbReference type="EMBL" id="JAUCMV010000003">
    <property type="protein sequence ID" value="KAK0409813.1"/>
    <property type="molecule type" value="Genomic_DNA"/>
</dbReference>
<dbReference type="Pfam" id="PF02931">
    <property type="entry name" value="Neur_chan_LBD"/>
    <property type="match status" value="1"/>
</dbReference>
<dbReference type="GO" id="GO:0016020">
    <property type="term" value="C:membrane"/>
    <property type="evidence" value="ECO:0007669"/>
    <property type="project" value="InterPro"/>
</dbReference>
<dbReference type="InterPro" id="IPR036734">
    <property type="entry name" value="Neur_chan_lig-bd_sf"/>
</dbReference>